<comment type="caution">
    <text evidence="2">The sequence shown here is derived from an EMBL/GenBank/DDBJ whole genome shotgun (WGS) entry which is preliminary data.</text>
</comment>
<sequence length="520" mass="55178">MSGCSPCGPMVCYKYEDCGPPVSFYKTNEMSSINICDKRSNSNVDIQLQCLPRSAFKRNGLQDCQFFQQGSIRGSARRLVRVVVLVVVLLSVSKGKPLNESRGPQMVEDGEQKKSETENQLKRTKSRELRGGIMYYSCHCIKRNGLQHDCRRTGCGGEPACLALPDPLCAPSQLARARGLADPAVLAAHTNVQGSSGSGGPTTSSSRGKRFIVCELKGIIPNAGADRNDGKCCKCPKMFLPTQAPVSSGMKPHTCICTGGAAAVPKFVTPPQTSAEMTGKVPTGALASTKASPAGEMNSNSCNCTCGRVAMPKNNEHIQASFAGVKPYACICPGGVVKPLPIPPNTPTTTPCSCKCKSGSGSQKMQSIYDLDEKTLNQILQRFETKELKVNDKKVIGSSGRQNNIAKSHITTNEECTRPGCVHWKPPPPCVWDLPCKADCFETPASAQPGRNPLRGGGGFSSVKGSTGRDLVTQGTQKHRDVMKILTPECCTGCSAPRDGGAMASGGPAAGLPMLVMKLC</sequence>
<evidence type="ECO:0000313" key="3">
    <source>
        <dbReference type="Proteomes" id="UP000814243"/>
    </source>
</evidence>
<dbReference type="Proteomes" id="UP000814243">
    <property type="component" value="Unassembled WGS sequence"/>
</dbReference>
<feature type="compositionally biased region" description="Basic and acidic residues" evidence="1">
    <location>
        <begin position="110"/>
        <end position="124"/>
    </location>
</feature>
<evidence type="ECO:0000256" key="1">
    <source>
        <dbReference type="SAM" id="MobiDB-lite"/>
    </source>
</evidence>
<dbReference type="EMBL" id="JACEFF010000418">
    <property type="protein sequence ID" value="KAH9638007.1"/>
    <property type="molecule type" value="Genomic_DNA"/>
</dbReference>
<protein>
    <submittedName>
        <fullName evidence="2">Uncharacterized protein</fullName>
    </submittedName>
</protein>
<accession>A0A922MJM4</accession>
<gene>
    <name evidence="2" type="ORF">HF086_014868</name>
</gene>
<name>A0A922MJM4_SPOEX</name>
<evidence type="ECO:0000313" key="2">
    <source>
        <dbReference type="EMBL" id="KAH9638007.1"/>
    </source>
</evidence>
<feature type="region of interest" description="Disordered" evidence="1">
    <location>
        <begin position="447"/>
        <end position="478"/>
    </location>
</feature>
<feature type="region of interest" description="Disordered" evidence="1">
    <location>
        <begin position="99"/>
        <end position="124"/>
    </location>
</feature>
<dbReference type="AlphaFoldDB" id="A0A922MJM4"/>
<reference evidence="2" key="1">
    <citation type="journal article" date="2021" name="G3 (Bethesda)">
        <title>Genome and transcriptome analysis of the beet armyworm Spodoptera exigua reveals targets for pest control. .</title>
        <authorList>
            <person name="Simon S."/>
            <person name="Breeschoten T."/>
            <person name="Jansen H.J."/>
            <person name="Dirks R.P."/>
            <person name="Schranz M.E."/>
            <person name="Ros V.I.D."/>
        </authorList>
    </citation>
    <scope>NUCLEOTIDE SEQUENCE</scope>
    <source>
        <strain evidence="2">TB_SE_WUR_2020</strain>
    </source>
</reference>
<proteinExistence type="predicted"/>
<organism evidence="2 3">
    <name type="scientific">Spodoptera exigua</name>
    <name type="common">Beet armyworm</name>
    <name type="synonym">Noctua fulgens</name>
    <dbReference type="NCBI Taxonomy" id="7107"/>
    <lineage>
        <taxon>Eukaryota</taxon>
        <taxon>Metazoa</taxon>
        <taxon>Ecdysozoa</taxon>
        <taxon>Arthropoda</taxon>
        <taxon>Hexapoda</taxon>
        <taxon>Insecta</taxon>
        <taxon>Pterygota</taxon>
        <taxon>Neoptera</taxon>
        <taxon>Endopterygota</taxon>
        <taxon>Lepidoptera</taxon>
        <taxon>Glossata</taxon>
        <taxon>Ditrysia</taxon>
        <taxon>Noctuoidea</taxon>
        <taxon>Noctuidae</taxon>
        <taxon>Amphipyrinae</taxon>
        <taxon>Spodoptera</taxon>
    </lineage>
</organism>